<proteinExistence type="inferred from homology"/>
<dbReference type="EMBL" id="LAZR01060159">
    <property type="protein sequence ID" value="KKK66261.1"/>
    <property type="molecule type" value="Genomic_DNA"/>
</dbReference>
<evidence type="ECO:0000256" key="12">
    <source>
        <dbReference type="ARBA" id="ARBA00023164"/>
    </source>
</evidence>
<keyword evidence="4" id="KW-0028">Amino-acid biosynthesis</keyword>
<keyword evidence="8" id="KW-0315">Glutamine amidotransferase</keyword>
<dbReference type="InterPro" id="IPR017932">
    <property type="entry name" value="GATase_2_dom"/>
</dbReference>
<evidence type="ECO:0000256" key="11">
    <source>
        <dbReference type="ARBA" id="ARBA00023014"/>
    </source>
</evidence>
<keyword evidence="7" id="KW-0479">Metal-binding</keyword>
<dbReference type="InterPro" id="IPR029055">
    <property type="entry name" value="Ntn_hydrolases_N"/>
</dbReference>
<dbReference type="PROSITE" id="PS51278">
    <property type="entry name" value="GATASE_TYPE_2"/>
    <property type="match status" value="1"/>
</dbReference>
<keyword evidence="12" id="KW-0314">Glutamate biosynthesis</keyword>
<keyword evidence="6" id="KW-0288">FMN</keyword>
<dbReference type="InterPro" id="IPR050711">
    <property type="entry name" value="ET-N_metabolism_enzyme"/>
</dbReference>
<evidence type="ECO:0000256" key="14">
    <source>
        <dbReference type="ARBA" id="ARBA00029440"/>
    </source>
</evidence>
<reference evidence="16" key="1">
    <citation type="journal article" date="2015" name="Nature">
        <title>Complex archaea that bridge the gap between prokaryotes and eukaryotes.</title>
        <authorList>
            <person name="Spang A."/>
            <person name="Saw J.H."/>
            <person name="Jorgensen S.L."/>
            <person name="Zaremba-Niedzwiedzka K."/>
            <person name="Martijn J."/>
            <person name="Lind A.E."/>
            <person name="van Eijk R."/>
            <person name="Schleper C."/>
            <person name="Guy L."/>
            <person name="Ettema T.J."/>
        </authorList>
    </citation>
    <scope>NUCLEOTIDE SEQUENCE</scope>
</reference>
<name>A0A0F9A251_9ZZZZ</name>
<keyword evidence="5" id="KW-0285">Flavoprotein</keyword>
<feature type="domain" description="Glutamine amidotransferase type-2" evidence="15">
    <location>
        <begin position="20"/>
        <end position="315"/>
    </location>
</feature>
<dbReference type="GO" id="GO:0019676">
    <property type="term" value="P:ammonia assimilation cycle"/>
    <property type="evidence" value="ECO:0007669"/>
    <property type="project" value="TreeGrafter"/>
</dbReference>
<dbReference type="PANTHER" id="PTHR11938:SF133">
    <property type="entry name" value="GLUTAMATE SYNTHASE (NADH)"/>
    <property type="match status" value="1"/>
</dbReference>
<sequence>MYHPPASSGLYDTRYEHDSCGIGAVVNIDGRRERAVIEYGREVLLNLQHRGAAGADESTGDGAGMLIQIPHDLFAAEAERLSFDLPAEESYGVGMVFLPTDDAPREKCRQILAEALGHCGLNVLAWRVVPTDSGCLGELARAAEPVIEQVFVAGNGEAGEDLERKLFMARKAAERQARERLGEREADFYVASMSCRTIVYKGMFLAPQLFAYYPDLADGRMISAMAIVHQRYSTNTFPNWRLAQPMRLIAHNGEINTLRGNRNRMQAREMTMSCKLLGDDMADLLGVLTEGASDSAQFDNCLELLVRAGRSMPHA</sequence>
<evidence type="ECO:0000256" key="13">
    <source>
        <dbReference type="ARBA" id="ARBA00023291"/>
    </source>
</evidence>
<dbReference type="SUPFAM" id="SSF56235">
    <property type="entry name" value="N-terminal nucleophile aminohydrolases (Ntn hydrolases)"/>
    <property type="match status" value="1"/>
</dbReference>
<evidence type="ECO:0000256" key="7">
    <source>
        <dbReference type="ARBA" id="ARBA00022723"/>
    </source>
</evidence>
<keyword evidence="10" id="KW-0408">Iron</keyword>
<dbReference type="AlphaFoldDB" id="A0A0F9A251"/>
<comment type="pathway">
    <text evidence="14">Amino-acid biosynthesis.</text>
</comment>
<comment type="similarity">
    <text evidence="3">Belongs to the glutamate synthase family.</text>
</comment>
<keyword evidence="13" id="KW-0003">3Fe-4S</keyword>
<dbReference type="GO" id="GO:0051538">
    <property type="term" value="F:3 iron, 4 sulfur cluster binding"/>
    <property type="evidence" value="ECO:0007669"/>
    <property type="project" value="UniProtKB-KW"/>
</dbReference>
<evidence type="ECO:0000259" key="15">
    <source>
        <dbReference type="PROSITE" id="PS51278"/>
    </source>
</evidence>
<dbReference type="GO" id="GO:0015930">
    <property type="term" value="F:glutamate synthase activity"/>
    <property type="evidence" value="ECO:0007669"/>
    <property type="project" value="TreeGrafter"/>
</dbReference>
<comment type="cofactor">
    <cofactor evidence="1">
        <name>FMN</name>
        <dbReference type="ChEBI" id="CHEBI:58210"/>
    </cofactor>
</comment>
<gene>
    <name evidence="16" type="ORF">LCGC14_2965880</name>
</gene>
<dbReference type="Gene3D" id="3.60.20.10">
    <property type="entry name" value="Glutamine Phosphoribosylpyrophosphate, subunit 1, domain 1"/>
    <property type="match status" value="1"/>
</dbReference>
<evidence type="ECO:0000256" key="3">
    <source>
        <dbReference type="ARBA" id="ARBA00009716"/>
    </source>
</evidence>
<feature type="non-terminal residue" evidence="16">
    <location>
        <position position="315"/>
    </location>
</feature>
<evidence type="ECO:0000256" key="10">
    <source>
        <dbReference type="ARBA" id="ARBA00023004"/>
    </source>
</evidence>
<dbReference type="CDD" id="cd00713">
    <property type="entry name" value="GltS"/>
    <property type="match status" value="1"/>
</dbReference>
<dbReference type="GO" id="GO:0006537">
    <property type="term" value="P:glutamate biosynthetic process"/>
    <property type="evidence" value="ECO:0007669"/>
    <property type="project" value="UniProtKB-KW"/>
</dbReference>
<evidence type="ECO:0000256" key="5">
    <source>
        <dbReference type="ARBA" id="ARBA00022630"/>
    </source>
</evidence>
<dbReference type="GO" id="GO:0046872">
    <property type="term" value="F:metal ion binding"/>
    <property type="evidence" value="ECO:0007669"/>
    <property type="project" value="UniProtKB-KW"/>
</dbReference>
<comment type="caution">
    <text evidence="16">The sequence shown here is derived from an EMBL/GenBank/DDBJ whole genome shotgun (WGS) entry which is preliminary data.</text>
</comment>
<protein>
    <recommendedName>
        <fullName evidence="15">Glutamine amidotransferase type-2 domain-containing protein</fullName>
    </recommendedName>
</protein>
<accession>A0A0F9A251</accession>
<keyword evidence="11" id="KW-0411">Iron-sulfur</keyword>
<dbReference type="Pfam" id="PF00310">
    <property type="entry name" value="GATase_2"/>
    <property type="match status" value="1"/>
</dbReference>
<evidence type="ECO:0000256" key="1">
    <source>
        <dbReference type="ARBA" id="ARBA00001917"/>
    </source>
</evidence>
<organism evidence="16">
    <name type="scientific">marine sediment metagenome</name>
    <dbReference type="NCBI Taxonomy" id="412755"/>
    <lineage>
        <taxon>unclassified sequences</taxon>
        <taxon>metagenomes</taxon>
        <taxon>ecological metagenomes</taxon>
    </lineage>
</organism>
<evidence type="ECO:0000256" key="4">
    <source>
        <dbReference type="ARBA" id="ARBA00022605"/>
    </source>
</evidence>
<evidence type="ECO:0000313" key="16">
    <source>
        <dbReference type="EMBL" id="KKK66261.1"/>
    </source>
</evidence>
<evidence type="ECO:0000256" key="6">
    <source>
        <dbReference type="ARBA" id="ARBA00022643"/>
    </source>
</evidence>
<dbReference type="PANTHER" id="PTHR11938">
    <property type="entry name" value="FAD NADPH DEHYDROGENASE/OXIDOREDUCTASE"/>
    <property type="match status" value="1"/>
</dbReference>
<evidence type="ECO:0000256" key="9">
    <source>
        <dbReference type="ARBA" id="ARBA00023002"/>
    </source>
</evidence>
<evidence type="ECO:0000256" key="8">
    <source>
        <dbReference type="ARBA" id="ARBA00022962"/>
    </source>
</evidence>
<evidence type="ECO:0000256" key="2">
    <source>
        <dbReference type="ARBA" id="ARBA00001927"/>
    </source>
</evidence>
<keyword evidence="9" id="KW-0560">Oxidoreductase</keyword>
<comment type="cofactor">
    <cofactor evidence="2">
        <name>[3Fe-4S] cluster</name>
        <dbReference type="ChEBI" id="CHEBI:21137"/>
    </cofactor>
</comment>